<dbReference type="Proteomes" id="UP000289738">
    <property type="component" value="Chromosome B08"/>
</dbReference>
<feature type="domain" description="Aminotransferase-like plant mobile" evidence="1">
    <location>
        <begin position="43"/>
        <end position="195"/>
    </location>
</feature>
<dbReference type="PANTHER" id="PTHR46033">
    <property type="entry name" value="PROTEIN MAIN-LIKE 2"/>
    <property type="match status" value="1"/>
</dbReference>
<sequence>MSKRRKIKDVNQPELHIANYLGHPNYIRLPFLAPIPGNPRLFPIANRWQNWERENYGYRYHSVPHYRRLLDDMQEGHFVWQAYGIGHVGPDLIPLDIRHNSVIWSARVPLISFECVEWHATDRIRRQFGLNQGVPDQPRDLGASHGEVLTGPKNQDWANMHSVWVMEWTNRYSHVLVDKMGPPHYSLDTYMHWYRGAFGDHLQLSDLVAQENPEGPRLIFKRINRNNQRHSHIHLHPPVTSTATSTAGC</sequence>
<dbReference type="PANTHER" id="PTHR46033:SF8">
    <property type="entry name" value="PROTEIN MAINTENANCE OF MERISTEMS-LIKE"/>
    <property type="match status" value="1"/>
</dbReference>
<evidence type="ECO:0000259" key="1">
    <source>
        <dbReference type="Pfam" id="PF10536"/>
    </source>
</evidence>
<protein>
    <recommendedName>
        <fullName evidence="1">Aminotransferase-like plant mobile domain-containing protein</fullName>
    </recommendedName>
</protein>
<proteinExistence type="predicted"/>
<organism evidence="2 3">
    <name type="scientific">Arachis hypogaea</name>
    <name type="common">Peanut</name>
    <dbReference type="NCBI Taxonomy" id="3818"/>
    <lineage>
        <taxon>Eukaryota</taxon>
        <taxon>Viridiplantae</taxon>
        <taxon>Streptophyta</taxon>
        <taxon>Embryophyta</taxon>
        <taxon>Tracheophyta</taxon>
        <taxon>Spermatophyta</taxon>
        <taxon>Magnoliopsida</taxon>
        <taxon>eudicotyledons</taxon>
        <taxon>Gunneridae</taxon>
        <taxon>Pentapetalae</taxon>
        <taxon>rosids</taxon>
        <taxon>fabids</taxon>
        <taxon>Fabales</taxon>
        <taxon>Fabaceae</taxon>
        <taxon>Papilionoideae</taxon>
        <taxon>50 kb inversion clade</taxon>
        <taxon>dalbergioids sensu lato</taxon>
        <taxon>Dalbergieae</taxon>
        <taxon>Pterocarpus clade</taxon>
        <taxon>Arachis</taxon>
    </lineage>
</organism>
<comment type="caution">
    <text evidence="2">The sequence shown here is derived from an EMBL/GenBank/DDBJ whole genome shotgun (WGS) entry which is preliminary data.</text>
</comment>
<reference evidence="2 3" key="1">
    <citation type="submission" date="2019-01" db="EMBL/GenBank/DDBJ databases">
        <title>Sequencing of cultivated peanut Arachis hypogaea provides insights into genome evolution and oil improvement.</title>
        <authorList>
            <person name="Chen X."/>
        </authorList>
    </citation>
    <scope>NUCLEOTIDE SEQUENCE [LARGE SCALE GENOMIC DNA]</scope>
    <source>
        <strain evidence="3">cv. Fuhuasheng</strain>
        <tissue evidence="2">Leaves</tissue>
    </source>
</reference>
<dbReference type="InterPro" id="IPR019557">
    <property type="entry name" value="AminoTfrase-like_pln_mobile"/>
</dbReference>
<name>A0A444XWY3_ARAHY</name>
<dbReference type="GO" id="GO:0010073">
    <property type="term" value="P:meristem maintenance"/>
    <property type="evidence" value="ECO:0007669"/>
    <property type="project" value="InterPro"/>
</dbReference>
<accession>A0A444XWY3</accession>
<gene>
    <name evidence="2" type="ORF">Ahy_B08g089151</name>
</gene>
<dbReference type="EMBL" id="SDMP01000018">
    <property type="protein sequence ID" value="RYQ94262.1"/>
    <property type="molecule type" value="Genomic_DNA"/>
</dbReference>
<keyword evidence="3" id="KW-1185">Reference proteome</keyword>
<dbReference type="AlphaFoldDB" id="A0A444XWY3"/>
<dbReference type="Pfam" id="PF10536">
    <property type="entry name" value="PMD"/>
    <property type="match status" value="1"/>
</dbReference>
<evidence type="ECO:0000313" key="2">
    <source>
        <dbReference type="EMBL" id="RYQ94262.1"/>
    </source>
</evidence>
<dbReference type="InterPro" id="IPR044824">
    <property type="entry name" value="MAIN-like"/>
</dbReference>
<evidence type="ECO:0000313" key="3">
    <source>
        <dbReference type="Proteomes" id="UP000289738"/>
    </source>
</evidence>